<comment type="caution">
    <text evidence="13">The sequence shown here is derived from an EMBL/GenBank/DDBJ whole genome shotgun (WGS) entry which is preliminary data.</text>
</comment>
<dbReference type="OrthoDB" id="21825at2"/>
<dbReference type="InterPro" id="IPR027443">
    <property type="entry name" value="IPNS-like_sf"/>
</dbReference>
<evidence type="ECO:0000256" key="6">
    <source>
        <dbReference type="ARBA" id="ARBA00022666"/>
    </source>
</evidence>
<evidence type="ECO:0000256" key="5">
    <source>
        <dbReference type="ARBA" id="ARBA00019045"/>
    </source>
</evidence>
<keyword evidence="6" id="KW-0266">Ethylene biosynthesis</keyword>
<keyword evidence="11" id="KW-0560">Oxidoreductase</keyword>
<evidence type="ECO:0000256" key="10">
    <source>
        <dbReference type="ARBA" id="ARBA00049359"/>
    </source>
</evidence>
<dbReference type="Pfam" id="PF14226">
    <property type="entry name" value="DIOX_N"/>
    <property type="match status" value="1"/>
</dbReference>
<comment type="similarity">
    <text evidence="11">Belongs to the iron/ascorbate-dependent oxidoreductase family.</text>
</comment>
<dbReference type="EC" id="1.14.20.7" evidence="3"/>
<keyword evidence="11" id="KW-0479">Metal-binding</keyword>
<feature type="domain" description="Fe2OG dioxygenase" evidence="12">
    <location>
        <begin position="146"/>
        <end position="251"/>
    </location>
</feature>
<comment type="catalytic activity">
    <reaction evidence="10">
        <text>L-arginine + 2-oxoglutarate + O2 = guanidine + L-glutamate 5-semialdehyde + succinate + CO2</text>
        <dbReference type="Rhea" id="RHEA:31535"/>
        <dbReference type="ChEBI" id="CHEBI:15379"/>
        <dbReference type="ChEBI" id="CHEBI:16526"/>
        <dbReference type="ChEBI" id="CHEBI:16810"/>
        <dbReference type="ChEBI" id="CHEBI:30031"/>
        <dbReference type="ChEBI" id="CHEBI:30087"/>
        <dbReference type="ChEBI" id="CHEBI:32682"/>
        <dbReference type="ChEBI" id="CHEBI:58066"/>
        <dbReference type="EC" id="1.14.20.7"/>
    </reaction>
</comment>
<keyword evidence="11" id="KW-0408">Iron</keyword>
<comment type="pathway">
    <text evidence="2">Alkene biosynthesis; ethylene biosynthesis via 2-oxoglutarate.</text>
</comment>
<comment type="catalytic activity">
    <reaction evidence="9">
        <text>2-oxoglutarate + O2 + 2 H(+) = ethene + 3 CO2 + H2O</text>
        <dbReference type="Rhea" id="RHEA:31523"/>
        <dbReference type="ChEBI" id="CHEBI:15377"/>
        <dbReference type="ChEBI" id="CHEBI:15378"/>
        <dbReference type="ChEBI" id="CHEBI:15379"/>
        <dbReference type="ChEBI" id="CHEBI:16526"/>
        <dbReference type="ChEBI" id="CHEBI:16810"/>
        <dbReference type="ChEBI" id="CHEBI:18153"/>
        <dbReference type="EC" id="1.13.12.19"/>
    </reaction>
</comment>
<evidence type="ECO:0000256" key="4">
    <source>
        <dbReference type="ARBA" id="ARBA00012531"/>
    </source>
</evidence>
<protein>
    <recommendedName>
        <fullName evidence="5">2-oxoglutarate-dependent ethylene/succinate-forming enzyme</fullName>
        <ecNumber evidence="4">1.13.12.19</ecNumber>
        <ecNumber evidence="3">1.14.20.7</ecNumber>
    </recommendedName>
    <alternativeName>
        <fullName evidence="7">2-oxoglutarate dioxygenase (ethylene-forming)</fullName>
    </alternativeName>
    <alternativeName>
        <fullName evidence="8">2-oxoglutarate/L-arginine monooxygenase/decarboxylase (succinate-forming)</fullName>
    </alternativeName>
</protein>
<reference evidence="13 14" key="1">
    <citation type="submission" date="2015-11" db="EMBL/GenBank/DDBJ databases">
        <title>Genomic analysis of 38 Legionella species identifies large and diverse effector repertoires.</title>
        <authorList>
            <person name="Burstein D."/>
            <person name="Amaro F."/>
            <person name="Zusman T."/>
            <person name="Lifshitz Z."/>
            <person name="Cohen O."/>
            <person name="Gilbert J.A."/>
            <person name="Pupko T."/>
            <person name="Shuman H.A."/>
            <person name="Segal G."/>
        </authorList>
    </citation>
    <scope>NUCLEOTIDE SEQUENCE [LARGE SCALE GENOMIC DNA]</scope>
    <source>
        <strain evidence="13 14">ATCC 51914</strain>
    </source>
</reference>
<evidence type="ECO:0000256" key="11">
    <source>
        <dbReference type="RuleBase" id="RU003682"/>
    </source>
</evidence>
<dbReference type="PANTHER" id="PTHR47990">
    <property type="entry name" value="2-OXOGLUTARATE (2OG) AND FE(II)-DEPENDENT OXYGENASE SUPERFAMILY PROTEIN-RELATED"/>
    <property type="match status" value="1"/>
</dbReference>
<dbReference type="EMBL" id="LNZB01000051">
    <property type="protein sequence ID" value="KTD76620.1"/>
    <property type="molecule type" value="Genomic_DNA"/>
</dbReference>
<dbReference type="PATRIC" id="fig|66969.6.peg.2545"/>
<evidence type="ECO:0000256" key="7">
    <source>
        <dbReference type="ARBA" id="ARBA00031011"/>
    </source>
</evidence>
<evidence type="ECO:0000256" key="1">
    <source>
        <dbReference type="ARBA" id="ARBA00001954"/>
    </source>
</evidence>
<dbReference type="InterPro" id="IPR050231">
    <property type="entry name" value="Iron_ascorbate_oxido_reductase"/>
</dbReference>
<dbReference type="RefSeq" id="WP_058480962.1">
    <property type="nucleotide sequence ID" value="NZ_CAAAIQ010000001.1"/>
</dbReference>
<dbReference type="Pfam" id="PF03171">
    <property type="entry name" value="2OG-FeII_Oxy"/>
    <property type="match status" value="1"/>
</dbReference>
<dbReference type="InterPro" id="IPR026992">
    <property type="entry name" value="DIOX_N"/>
</dbReference>
<dbReference type="AlphaFoldDB" id="A0A0W1A5H0"/>
<dbReference type="EC" id="1.13.12.19" evidence="4"/>
<dbReference type="InterPro" id="IPR005123">
    <property type="entry name" value="Oxoglu/Fe-dep_dioxygenase_dom"/>
</dbReference>
<dbReference type="PROSITE" id="PS51471">
    <property type="entry name" value="FE2OG_OXY"/>
    <property type="match status" value="1"/>
</dbReference>
<accession>A0A0W1A5H0</accession>
<dbReference type="STRING" id="66969.Lwal_2342"/>
<evidence type="ECO:0000256" key="9">
    <source>
        <dbReference type="ARBA" id="ARBA00047725"/>
    </source>
</evidence>
<evidence type="ECO:0000313" key="13">
    <source>
        <dbReference type="EMBL" id="KTD76620.1"/>
    </source>
</evidence>
<dbReference type="SUPFAM" id="SSF51197">
    <property type="entry name" value="Clavaminate synthase-like"/>
    <property type="match status" value="1"/>
</dbReference>
<evidence type="ECO:0000313" key="14">
    <source>
        <dbReference type="Proteomes" id="UP000054729"/>
    </source>
</evidence>
<evidence type="ECO:0000256" key="3">
    <source>
        <dbReference type="ARBA" id="ARBA00012293"/>
    </source>
</evidence>
<organism evidence="13 14">
    <name type="scientific">Legionella waltersii</name>
    <dbReference type="NCBI Taxonomy" id="66969"/>
    <lineage>
        <taxon>Bacteria</taxon>
        <taxon>Pseudomonadati</taxon>
        <taxon>Pseudomonadota</taxon>
        <taxon>Gammaproteobacteria</taxon>
        <taxon>Legionellales</taxon>
        <taxon>Legionellaceae</taxon>
        <taxon>Legionella</taxon>
    </lineage>
</organism>
<evidence type="ECO:0000256" key="2">
    <source>
        <dbReference type="ARBA" id="ARBA00004767"/>
    </source>
</evidence>
<dbReference type="Gene3D" id="2.60.120.330">
    <property type="entry name" value="B-lactam Antibiotic, Isopenicillin N Synthase, Chain"/>
    <property type="match status" value="1"/>
</dbReference>
<gene>
    <name evidence="13" type="ORF">Lwal_2342</name>
</gene>
<name>A0A0W1A5H0_9GAMM</name>
<comment type="cofactor">
    <cofactor evidence="1">
        <name>Fe(2+)</name>
        <dbReference type="ChEBI" id="CHEBI:29033"/>
    </cofactor>
</comment>
<dbReference type="Proteomes" id="UP000054729">
    <property type="component" value="Unassembled WGS sequence"/>
</dbReference>
<keyword evidence="14" id="KW-1185">Reference proteome</keyword>
<evidence type="ECO:0000259" key="12">
    <source>
        <dbReference type="PROSITE" id="PS51471"/>
    </source>
</evidence>
<sequence>MDVLKIDFEQRDAKQLFAASLHHTGFAVLNNHPIDTHLIDEIYNEWTDFFAREEKFNYQFNAETQDGYFPISISEKAKGAELKDLKEFYQYYTWGQFPKSISSKTHTLFQQLTQLSCNLLTWLESELPLDIAQKLSMPLSKMIAGSEQTMLRILHYPPFTGNEPVGAVRAAAHEDINLITLLVGATSSGLQIKDNFDKWHDVPCTKESIVVNVGDMLELATQNYYRSTTHRVINPEHTNTARLSMPLFLHPDPAVSLSPQKTAGQYLYERLVELGLK</sequence>
<dbReference type="GO" id="GO:0009693">
    <property type="term" value="P:ethylene biosynthetic process"/>
    <property type="evidence" value="ECO:0007669"/>
    <property type="project" value="UniProtKB-KW"/>
</dbReference>
<proteinExistence type="inferred from homology"/>
<dbReference type="InterPro" id="IPR044861">
    <property type="entry name" value="IPNS-like_FE2OG_OXY"/>
</dbReference>
<dbReference type="GO" id="GO:0102276">
    <property type="term" value="F:2-oxoglutarate oxygenase/decarboxylase (ethylene-forming) activity"/>
    <property type="evidence" value="ECO:0007669"/>
    <property type="project" value="UniProtKB-EC"/>
</dbReference>
<evidence type="ECO:0000256" key="8">
    <source>
        <dbReference type="ARBA" id="ARBA00031282"/>
    </source>
</evidence>
<dbReference type="GO" id="GO:0046872">
    <property type="term" value="F:metal ion binding"/>
    <property type="evidence" value="ECO:0007669"/>
    <property type="project" value="UniProtKB-KW"/>
</dbReference>